<evidence type="ECO:0000313" key="2">
    <source>
        <dbReference type="Proteomes" id="UP000295164"/>
    </source>
</evidence>
<dbReference type="Gene3D" id="2.40.30.100">
    <property type="entry name" value="AF2212/PG0164-like"/>
    <property type="match status" value="1"/>
</dbReference>
<dbReference type="InterPro" id="IPR037079">
    <property type="entry name" value="AF2212/PG0164-like_sf"/>
</dbReference>
<gene>
    <name evidence="1" type="ORF">E0486_18325</name>
</gene>
<protein>
    <submittedName>
        <fullName evidence="1">DUF1905 domain-containing protein</fullName>
    </submittedName>
</protein>
<reference evidence="1 2" key="1">
    <citation type="submission" date="2019-03" db="EMBL/GenBank/DDBJ databases">
        <authorList>
            <person name="Kim M.K.M."/>
        </authorList>
    </citation>
    <scope>NUCLEOTIDE SEQUENCE [LARGE SCALE GENOMIC DNA]</scope>
    <source>
        <strain evidence="1 2">17J68-15</strain>
    </source>
</reference>
<dbReference type="Proteomes" id="UP000295164">
    <property type="component" value="Unassembled WGS sequence"/>
</dbReference>
<evidence type="ECO:0000313" key="1">
    <source>
        <dbReference type="EMBL" id="TCZ64181.1"/>
    </source>
</evidence>
<comment type="caution">
    <text evidence="1">The sequence shown here is derived from an EMBL/GenBank/DDBJ whole genome shotgun (WGS) entry which is preliminary data.</text>
</comment>
<organism evidence="1 2">
    <name type="scientific">Flaviaesturariibacter aridisoli</name>
    <dbReference type="NCBI Taxonomy" id="2545761"/>
    <lineage>
        <taxon>Bacteria</taxon>
        <taxon>Pseudomonadati</taxon>
        <taxon>Bacteroidota</taxon>
        <taxon>Chitinophagia</taxon>
        <taxon>Chitinophagales</taxon>
        <taxon>Chitinophagaceae</taxon>
        <taxon>Flaviaestuariibacter</taxon>
    </lineage>
</organism>
<keyword evidence="2" id="KW-1185">Reference proteome</keyword>
<dbReference type="OrthoDB" id="680797at2"/>
<dbReference type="Pfam" id="PF13376">
    <property type="entry name" value="OmdA"/>
    <property type="match status" value="1"/>
</dbReference>
<dbReference type="EMBL" id="SKFH01000068">
    <property type="protein sequence ID" value="TCZ64181.1"/>
    <property type="molecule type" value="Genomic_DNA"/>
</dbReference>
<sequence length="175" mass="19429">MARIRFTTQLERFGQLGEKTGWTYIALAADLAEELNPGCRSSYRVKGRIDKMPVKGVALVPMGEGAFILAVNAAMRKELKKERGAAVSVELSVDTDAFEVPADINECLADEPAAAAFFRALTPGHQRYFVRWVDSAKTEPTRAKRIAQMVDGLARGWSYGEMIRAARAKKEKEDY</sequence>
<dbReference type="Pfam" id="PF08922">
    <property type="entry name" value="DUF1905"/>
    <property type="match status" value="1"/>
</dbReference>
<dbReference type="SUPFAM" id="SSF141694">
    <property type="entry name" value="AF2212/PG0164-like"/>
    <property type="match status" value="1"/>
</dbReference>
<name>A0A4R4DRU5_9BACT</name>
<accession>A0A4R4DRU5</accession>
<dbReference type="AlphaFoldDB" id="A0A4R4DRU5"/>
<dbReference type="RefSeq" id="WP_131854484.1">
    <property type="nucleotide sequence ID" value="NZ_SKFH01000068.1"/>
</dbReference>
<proteinExistence type="predicted"/>
<dbReference type="InterPro" id="IPR015018">
    <property type="entry name" value="DUF1905"/>
</dbReference>